<organism evidence="1 2">
    <name type="scientific">Colletotrichum plurivorum</name>
    <dbReference type="NCBI Taxonomy" id="2175906"/>
    <lineage>
        <taxon>Eukaryota</taxon>
        <taxon>Fungi</taxon>
        <taxon>Dikarya</taxon>
        <taxon>Ascomycota</taxon>
        <taxon>Pezizomycotina</taxon>
        <taxon>Sordariomycetes</taxon>
        <taxon>Hypocreomycetidae</taxon>
        <taxon>Glomerellales</taxon>
        <taxon>Glomerellaceae</taxon>
        <taxon>Colletotrichum</taxon>
        <taxon>Colletotrichum orchidearum species complex</taxon>
    </lineage>
</organism>
<gene>
    <name evidence="1" type="ORF">CPLU01_15975</name>
</gene>
<dbReference type="Proteomes" id="UP000654918">
    <property type="component" value="Unassembled WGS sequence"/>
</dbReference>
<reference evidence="1" key="1">
    <citation type="journal article" date="2020" name="Phytopathology">
        <title>Genome Sequence Resources of Colletotrichum truncatum, C. plurivorum, C. musicola, and C. sojae: Four Species Pathogenic to Soybean (Glycine max).</title>
        <authorList>
            <person name="Rogerio F."/>
            <person name="Boufleur T.R."/>
            <person name="Ciampi-Guillardi M."/>
            <person name="Sukno S.A."/>
            <person name="Thon M.R."/>
            <person name="Massola Junior N.S."/>
            <person name="Baroncelli R."/>
        </authorList>
    </citation>
    <scope>NUCLEOTIDE SEQUENCE</scope>
    <source>
        <strain evidence="1">LFN00145</strain>
    </source>
</reference>
<comment type="caution">
    <text evidence="1">The sequence shown here is derived from an EMBL/GenBank/DDBJ whole genome shotgun (WGS) entry which is preliminary data.</text>
</comment>
<dbReference type="AlphaFoldDB" id="A0A8H6J3N4"/>
<name>A0A8H6J3N4_9PEZI</name>
<proteinExistence type="predicted"/>
<evidence type="ECO:0000313" key="2">
    <source>
        <dbReference type="Proteomes" id="UP000654918"/>
    </source>
</evidence>
<keyword evidence="2" id="KW-1185">Reference proteome</keyword>
<protein>
    <submittedName>
        <fullName evidence="1">Uncharacterized protein</fullName>
    </submittedName>
</protein>
<sequence>MDTSATAALDVVHERRIKKFQSKKEAAANSAAIAQALVALFERLSTWNVTQDDGTGSGIKLVTHIEPSYTPPCSMDDYRHDGEPIWIFRNDLKYLALDKSLLASSGLLPEVHAISEIDVGTGKYNLHTAYTRS</sequence>
<dbReference type="EMBL" id="WIGO01000735">
    <property type="protein sequence ID" value="KAF6805613.1"/>
    <property type="molecule type" value="Genomic_DNA"/>
</dbReference>
<evidence type="ECO:0000313" key="1">
    <source>
        <dbReference type="EMBL" id="KAF6805613.1"/>
    </source>
</evidence>
<accession>A0A8H6J3N4</accession>